<gene>
    <name evidence="1" type="ORF">PIB30_017695</name>
</gene>
<accession>A0ABU6Q881</accession>
<dbReference type="Proteomes" id="UP001341840">
    <property type="component" value="Unassembled WGS sequence"/>
</dbReference>
<protein>
    <recommendedName>
        <fullName evidence="3">DUF4283 domain-containing protein</fullName>
    </recommendedName>
</protein>
<keyword evidence="2" id="KW-1185">Reference proteome</keyword>
<dbReference type="EMBL" id="JASCZI010000052">
    <property type="protein sequence ID" value="MED6107805.1"/>
    <property type="molecule type" value="Genomic_DNA"/>
</dbReference>
<evidence type="ECO:0008006" key="3">
    <source>
        <dbReference type="Google" id="ProtNLM"/>
    </source>
</evidence>
<name>A0ABU6Q881_9FABA</name>
<comment type="caution">
    <text evidence="1">The sequence shown here is derived from an EMBL/GenBank/DDBJ whole genome shotgun (WGS) entry which is preliminary data.</text>
</comment>
<sequence>MKEAKYKRLAENGGYKTGRRVREAAEGSCSKKTNNLENKCEDKFNKGVKRETSNRPERRKVEVMPSIKKKEMLNRSIIVESIRPIKFGLVVQQFEELSMEYGRLECRDLGPRMCIISFESLDLRDRALQSRFMPEFFEDVRPYEGFMWSPSRRIWLELMGLPIHVWSEDAFKRIARWLNGSMVMQHDLTESGASFSVARILIDCYQWKPIQEWIVVESEGVEFEVFVKEFGEEVLSKQAHLDGVSKSYESCSTCRPTKCIDEAVEISTEVEETPMFHTVHQAEGFGLCTDETHVHSDLRLGCPNVEVQIDDEEREEALKTKEICERGGLRFKFSNEDDVR</sequence>
<reference evidence="1 2" key="1">
    <citation type="journal article" date="2023" name="Plants (Basel)">
        <title>Bridging the Gap: Combining Genomics and Transcriptomics Approaches to Understand Stylosanthes scabra, an Orphan Legume from the Brazilian Caatinga.</title>
        <authorList>
            <person name="Ferreira-Neto J.R.C."/>
            <person name="da Silva M.D."/>
            <person name="Binneck E."/>
            <person name="de Melo N.F."/>
            <person name="da Silva R.H."/>
            <person name="de Melo A.L.T.M."/>
            <person name="Pandolfi V."/>
            <person name="Bustamante F.O."/>
            <person name="Brasileiro-Vidal A.C."/>
            <person name="Benko-Iseppon A.M."/>
        </authorList>
    </citation>
    <scope>NUCLEOTIDE SEQUENCE [LARGE SCALE GENOMIC DNA]</scope>
    <source>
        <tissue evidence="1">Leaves</tissue>
    </source>
</reference>
<organism evidence="1 2">
    <name type="scientific">Stylosanthes scabra</name>
    <dbReference type="NCBI Taxonomy" id="79078"/>
    <lineage>
        <taxon>Eukaryota</taxon>
        <taxon>Viridiplantae</taxon>
        <taxon>Streptophyta</taxon>
        <taxon>Embryophyta</taxon>
        <taxon>Tracheophyta</taxon>
        <taxon>Spermatophyta</taxon>
        <taxon>Magnoliopsida</taxon>
        <taxon>eudicotyledons</taxon>
        <taxon>Gunneridae</taxon>
        <taxon>Pentapetalae</taxon>
        <taxon>rosids</taxon>
        <taxon>fabids</taxon>
        <taxon>Fabales</taxon>
        <taxon>Fabaceae</taxon>
        <taxon>Papilionoideae</taxon>
        <taxon>50 kb inversion clade</taxon>
        <taxon>dalbergioids sensu lato</taxon>
        <taxon>Dalbergieae</taxon>
        <taxon>Pterocarpus clade</taxon>
        <taxon>Stylosanthes</taxon>
    </lineage>
</organism>
<evidence type="ECO:0000313" key="2">
    <source>
        <dbReference type="Proteomes" id="UP001341840"/>
    </source>
</evidence>
<evidence type="ECO:0000313" key="1">
    <source>
        <dbReference type="EMBL" id="MED6107805.1"/>
    </source>
</evidence>
<proteinExistence type="predicted"/>